<feature type="compositionally biased region" description="Low complexity" evidence="1">
    <location>
        <begin position="1332"/>
        <end position="1355"/>
    </location>
</feature>
<proteinExistence type="evidence at transcript level"/>
<dbReference type="EMBL" id="JF739554">
    <property type="protein sequence ID" value="AEF33802.1"/>
    <property type="molecule type" value="mRNA"/>
</dbReference>
<feature type="region of interest" description="Disordered" evidence="1">
    <location>
        <begin position="1283"/>
        <end position="1370"/>
    </location>
</feature>
<dbReference type="VEuPathDB" id="MicrosporidiaDB:NBO_10g0052"/>
<protein>
    <submittedName>
        <fullName evidence="2">Polar tube protein 3</fullName>
    </submittedName>
</protein>
<accession>J7EQ15</accession>
<feature type="region of interest" description="Disordered" evidence="1">
    <location>
        <begin position="1194"/>
        <end position="1228"/>
    </location>
</feature>
<sequence>MIYTLFVIYISSTFCRIISRSTVENGPPTVPFDEHQAKHVHVRVHGRHRHGNHHGGGQDVHEVQKHHSHHHNGHNYGLEHGKFGNVTYTSGNHHGHHSHHGSHADGHHSQYGSHADGHHVNAQSDASAPLDVLPMKEVRSGDDPALERDLGIQQAMKAFRSSLPVSNKDTNSLLDKAEGILRSAPDGQLDAPVLDSYGNPTGQTYREAAEDAVGYKYPTAVADEEFDSLVRSGVEPGRAKQVADKIEETGFEHEKIKDAVRNEVARGTANRAVAELQDEIQRRKNATKVKERVKVEDELYRQHTLPATGLFDEDVSVLKNMSQIVPPAKIVDYIRDSYDNSIEAGLPPAVARAQADRVGSLITDFNTMLRSGESPETALSHLKDMSDRQSKVDQRRELLQNSSPEVLKILSDKDNLIKEALVKTARDPDCRDRYFDEASQKMKILDAREASFIHDTENNKHIRRPRKMAEDLMDKTNRDNAELVDVAYSHPVVAKDILKQGIANTERVAEKLADHLDAVKFAEKAQNPSAVSALKLLDERKRQDELEKINKRNTENEQKMFKQILKDQEDAEVMQTEEKMAAANKARKILDEGRRAAEQVLKAGGSTDEAAAVRVAAENATARGLEQRESMIEEEIMKRFGGAGDPEKARKMAAHIAIAHSGENAVGKTPEEVIKKEQEAQKKEILRNALYDDIGKEPIEIKSVIPEDRDEYSIDRSVIKFPLKTFIDEEVSNVGEAYVKNKKQSINDEVRNKVTTTNVNSGLNVIETENGFLNLGENSKKIHIDEATAYFKPAAKLKMEKKGIKTDNFRPKTNQGEIRDMPKGETYYEVDLKDADLSLPSPTNPTPDTLVSNGKDVVDVEDVSAIVINKGTLVQTPWNEYSDMIKPKFNPYPNEGEKINQIKKLQKLIADEKRKDTLDRIKVNTITNPDGEKRMIVNTPYGVQEMFEETEGMKRLSHIDPNKNVAISETPTDDNKESIYSAFKNVSPNEAVGKFIEDTFNSAYSSGQAQRFVNPTNAFTGQEDPKKARLMTQKTIDVTEYYINDGKPSSAIKNQLIQNYRALADSLGMTEEDFIQFARKIPDDSLAQMISYNEQSESSRPALVDAPFFKTLQPLANQTSKTKLNDIIKIIFTQISKVTGKTNSTTGTTLEKKIVPNLKAVRSDQVIAGPNGGTSALSQATAPRTGSTVLSKQITRGLPRVPSGTGTSYPVRDPNGINTSEDNERYKVNPYNPYSKSDTSGLEAPGGEIVHNGTRPSPYAIVGVPIVAAVTTPVIRPAVLRTPPAAQSSSSALQGNTALTGAGTPRAGVAGSPGVNPGPTGKAPVSPPAPTSPASSPTASPIAPTASPIAPTGASIGAPGSLGIPSSPLK</sequence>
<evidence type="ECO:0000256" key="1">
    <source>
        <dbReference type="SAM" id="MobiDB-lite"/>
    </source>
</evidence>
<organism evidence="2">
    <name type="scientific">Nosema bombycis</name>
    <name type="common">Microsporidian parasite</name>
    <name type="synonym">Pebrine of silkworm</name>
    <dbReference type="NCBI Taxonomy" id="27978"/>
    <lineage>
        <taxon>Eukaryota</taxon>
        <taxon>Fungi</taxon>
        <taxon>Fungi incertae sedis</taxon>
        <taxon>Microsporidia</taxon>
        <taxon>Nosematidae</taxon>
        <taxon>Nosema</taxon>
    </lineage>
</organism>
<gene>
    <name evidence="2" type="primary">PTP3</name>
</gene>
<feature type="region of interest" description="Disordered" evidence="1">
    <location>
        <begin position="47"/>
        <end position="124"/>
    </location>
</feature>
<evidence type="ECO:0000313" key="2">
    <source>
        <dbReference type="EMBL" id="AEF33802.1"/>
    </source>
</evidence>
<reference evidence="2" key="1">
    <citation type="journal article" date="2012" name="Eukaryot. Cell">
        <title>SWP5, a spore wall protein, interacts with polar tube proteins in the parasitic microsporidian Nosema bombycis.</title>
        <authorList>
            <person name="Li Z."/>
            <person name="Pan G."/>
            <person name="Li T."/>
            <person name="Huang W."/>
            <person name="Chen J."/>
            <person name="Geng L."/>
            <person name="Yang D."/>
            <person name="Wang L."/>
            <person name="Zhou Z."/>
        </authorList>
    </citation>
    <scope>NUCLEOTIDE SEQUENCE</scope>
    <source>
        <strain evidence="2">CQ1</strain>
    </source>
</reference>
<name>J7EQ15_NOSBO</name>